<dbReference type="InterPro" id="IPR038673">
    <property type="entry name" value="OprB_sf"/>
</dbReference>
<sequence>MHRLSFLPRRSALGYALLLALPATAVAAGDTTLTGDWGGRRSAWAGQGVSVRGDYVSETFGVVDGGYENTSARYAQQLRVGVDLDMAKLAGWGGGSLHVTINDRRGRSTSADLVGNRFPIQEVYGGQYTRLSEFSYDRSFNQGRTYLKLGFYAMGNQFASHTLLVNFVNAAFCAHPLAFSANSGWYNYPAARWGIEGAQQLTPQLNLHAGWFQVNPNLGFGTRDTYAFEPFASGTTGAIFPLEFTWKPVAARYPGVYKFGGYYDSSSAPRRGLDTSRSTGRDGAYLLVEQKLFTPGADPSIGLTGFAQYMASDHDSALMTRWYSVGGVYQGIGTRTQDRIALGYVAGRINHRLLDARRAELIDAGVAADSPLAGLSAAEELYELAYSAQITPWLMLRPDLQYIVNPGTYAYTHTRNAVVVGLQAKLTF</sequence>
<dbReference type="Gene3D" id="2.40.160.180">
    <property type="entry name" value="Carbohydrate-selective porin OprB"/>
    <property type="match status" value="1"/>
</dbReference>
<dbReference type="Proteomes" id="UP000238049">
    <property type="component" value="Unassembled WGS sequence"/>
</dbReference>
<evidence type="ECO:0000313" key="4">
    <source>
        <dbReference type="Proteomes" id="UP000238049"/>
    </source>
</evidence>
<gene>
    <name evidence="3" type="ORF">XarbCFBP7409_14465</name>
</gene>
<organism evidence="3 4">
    <name type="scientific">Xanthomonas arboricola pv. guizotiae</name>
    <dbReference type="NCBI Taxonomy" id="487867"/>
    <lineage>
        <taxon>Bacteria</taxon>
        <taxon>Pseudomonadati</taxon>
        <taxon>Pseudomonadota</taxon>
        <taxon>Gammaproteobacteria</taxon>
        <taxon>Lysobacterales</taxon>
        <taxon>Lysobacteraceae</taxon>
        <taxon>Xanthomonas</taxon>
    </lineage>
</organism>
<dbReference type="RefSeq" id="WP_104562494.1">
    <property type="nucleotide sequence ID" value="NZ_MDSK01000010.1"/>
</dbReference>
<dbReference type="InterPro" id="IPR052932">
    <property type="entry name" value="OprB_Porin"/>
</dbReference>
<proteinExistence type="inferred from homology"/>
<dbReference type="GO" id="GO:0008643">
    <property type="term" value="P:carbohydrate transport"/>
    <property type="evidence" value="ECO:0007669"/>
    <property type="project" value="InterPro"/>
</dbReference>
<dbReference type="GO" id="GO:0015288">
    <property type="term" value="F:porin activity"/>
    <property type="evidence" value="ECO:0007669"/>
    <property type="project" value="InterPro"/>
</dbReference>
<dbReference type="InterPro" id="IPR007049">
    <property type="entry name" value="Carb-sel_porin_OprB"/>
</dbReference>
<dbReference type="PANTHER" id="PTHR37944:SF1">
    <property type="entry name" value="PORIN B"/>
    <property type="match status" value="1"/>
</dbReference>
<comment type="caution">
    <text evidence="3">The sequence shown here is derived from an EMBL/GenBank/DDBJ whole genome shotgun (WGS) entry which is preliminary data.</text>
</comment>
<protein>
    <submittedName>
        <fullName evidence="3">Carbohydrate porin</fullName>
    </submittedName>
</protein>
<evidence type="ECO:0000313" key="3">
    <source>
        <dbReference type="EMBL" id="PPT97281.1"/>
    </source>
</evidence>
<dbReference type="Pfam" id="PF04966">
    <property type="entry name" value="OprB"/>
    <property type="match status" value="1"/>
</dbReference>
<evidence type="ECO:0000256" key="1">
    <source>
        <dbReference type="ARBA" id="ARBA00008769"/>
    </source>
</evidence>
<dbReference type="AlphaFoldDB" id="A0A2S6ZWP7"/>
<dbReference type="GO" id="GO:0016020">
    <property type="term" value="C:membrane"/>
    <property type="evidence" value="ECO:0007669"/>
    <property type="project" value="InterPro"/>
</dbReference>
<feature type="signal peptide" evidence="2">
    <location>
        <begin position="1"/>
        <end position="27"/>
    </location>
</feature>
<keyword evidence="2" id="KW-0732">Signal</keyword>
<name>A0A2S6ZWP7_9XANT</name>
<accession>A0A2S6ZWP7</accession>
<evidence type="ECO:0000256" key="2">
    <source>
        <dbReference type="RuleBase" id="RU363072"/>
    </source>
</evidence>
<dbReference type="EMBL" id="MDSL01000031">
    <property type="protein sequence ID" value="PPT97281.1"/>
    <property type="molecule type" value="Genomic_DNA"/>
</dbReference>
<reference evidence="3 4" key="1">
    <citation type="submission" date="2016-08" db="EMBL/GenBank/DDBJ databases">
        <title>Evolution of the type three secretion system and type three effector repertoires in Xanthomonas.</title>
        <authorList>
            <person name="Merda D."/>
            <person name="Briand M."/>
            <person name="Bosis E."/>
            <person name="Rousseau C."/>
            <person name="Portier P."/>
            <person name="Jacques M.-A."/>
            <person name="Fischer-Le Saux M."/>
        </authorList>
    </citation>
    <scope>NUCLEOTIDE SEQUENCE [LARGE SCALE GENOMIC DNA]</scope>
    <source>
        <strain evidence="3 4">CFBP 7409</strain>
    </source>
</reference>
<dbReference type="PANTHER" id="PTHR37944">
    <property type="entry name" value="PORIN B"/>
    <property type="match status" value="1"/>
</dbReference>
<comment type="similarity">
    <text evidence="1 2">Belongs to the OprB family.</text>
</comment>
<feature type="chain" id="PRO_5015371062" evidence="2">
    <location>
        <begin position="28"/>
        <end position="428"/>
    </location>
</feature>